<evidence type="ECO:0000313" key="2">
    <source>
        <dbReference type="EMBL" id="RKT01457.1"/>
    </source>
</evidence>
<dbReference type="Proteomes" id="UP000272428">
    <property type="component" value="Unassembled WGS sequence"/>
</dbReference>
<feature type="transmembrane region" description="Helical" evidence="1">
    <location>
        <begin position="12"/>
        <end position="31"/>
    </location>
</feature>
<dbReference type="AlphaFoldDB" id="A0A495SN35"/>
<evidence type="ECO:0000313" key="3">
    <source>
        <dbReference type="Proteomes" id="UP000272428"/>
    </source>
</evidence>
<proteinExistence type="predicted"/>
<keyword evidence="1" id="KW-0472">Membrane</keyword>
<keyword evidence="1" id="KW-1133">Transmembrane helix</keyword>
<gene>
    <name evidence="2" type="ORF">BCF58_0678</name>
</gene>
<name>A0A495SN35_9FLAO</name>
<keyword evidence="1" id="KW-0812">Transmembrane</keyword>
<reference evidence="2 3" key="1">
    <citation type="submission" date="2018-10" db="EMBL/GenBank/DDBJ databases">
        <title>Genomic Encyclopedia of Archaeal and Bacterial Type Strains, Phase II (KMG-II): from individual species to whole genera.</title>
        <authorList>
            <person name="Goeker M."/>
        </authorList>
    </citation>
    <scope>NUCLEOTIDE SEQUENCE [LARGE SCALE GENOMIC DNA]</scope>
    <source>
        <strain evidence="2 3">DSM 14219</strain>
    </source>
</reference>
<protein>
    <submittedName>
        <fullName evidence="2">Uncharacterized protein</fullName>
    </submittedName>
</protein>
<organism evidence="2 3">
    <name type="scientific">Chryseobacterium defluvii</name>
    <dbReference type="NCBI Taxonomy" id="160396"/>
    <lineage>
        <taxon>Bacteria</taxon>
        <taxon>Pseudomonadati</taxon>
        <taxon>Bacteroidota</taxon>
        <taxon>Flavobacteriia</taxon>
        <taxon>Flavobacteriales</taxon>
        <taxon>Weeksellaceae</taxon>
        <taxon>Chryseobacterium group</taxon>
        <taxon>Chryseobacterium</taxon>
    </lineage>
</organism>
<keyword evidence="3" id="KW-1185">Reference proteome</keyword>
<dbReference type="OrthoDB" id="1251819at2"/>
<dbReference type="EMBL" id="RBXB01000001">
    <property type="protein sequence ID" value="RKT01457.1"/>
    <property type="molecule type" value="Genomic_DNA"/>
</dbReference>
<sequence length="203" mass="23684">MKKTTSYFLSPWFFIILSAIIVYAFLGDLFIPRSEFDVANKQNDKIINMLNTQIENEIENHTQSPMHPGYIPESRQNAINYLKTIRTIESYSRYGVKSTKPRNYLELKIAFNDGTTAEEVYTGHPCSGYMGPCLLMKVEMKDGKAVKVFTNGQEKNGSPEWIIPDLSILIEKAIFYDIRRNHDKYFPPYKTQKNFDKEWEDQK</sequence>
<comment type="caution">
    <text evidence="2">The sequence shown here is derived from an EMBL/GenBank/DDBJ whole genome shotgun (WGS) entry which is preliminary data.</text>
</comment>
<accession>A0A495SN35</accession>
<evidence type="ECO:0000256" key="1">
    <source>
        <dbReference type="SAM" id="Phobius"/>
    </source>
</evidence>
<dbReference type="RefSeq" id="WP_121460366.1">
    <property type="nucleotide sequence ID" value="NZ_RBXB01000001.1"/>
</dbReference>